<dbReference type="SUPFAM" id="SSF56784">
    <property type="entry name" value="HAD-like"/>
    <property type="match status" value="1"/>
</dbReference>
<dbReference type="InterPro" id="IPR050365">
    <property type="entry name" value="TIM50"/>
</dbReference>
<dbReference type="GO" id="GO:0016791">
    <property type="term" value="F:phosphatase activity"/>
    <property type="evidence" value="ECO:0007669"/>
    <property type="project" value="InterPro"/>
</dbReference>
<dbReference type="PANTHER" id="PTHR12210">
    <property type="entry name" value="DULLARD PROTEIN PHOSPHATASE"/>
    <property type="match status" value="1"/>
</dbReference>
<dbReference type="SMART" id="SM00577">
    <property type="entry name" value="CPDc"/>
    <property type="match status" value="1"/>
</dbReference>
<evidence type="ECO:0000313" key="3">
    <source>
        <dbReference type="Proteomes" id="UP001295684"/>
    </source>
</evidence>
<dbReference type="InterPro" id="IPR004274">
    <property type="entry name" value="FCP1_dom"/>
</dbReference>
<protein>
    <recommendedName>
        <fullName evidence="1">FCP1 homology domain-containing protein</fullName>
    </recommendedName>
</protein>
<dbReference type="Pfam" id="PF03031">
    <property type="entry name" value="NIF"/>
    <property type="match status" value="1"/>
</dbReference>
<dbReference type="InterPro" id="IPR011948">
    <property type="entry name" value="Dullard_phosphatase"/>
</dbReference>
<dbReference type="Proteomes" id="UP001295684">
    <property type="component" value="Unassembled WGS sequence"/>
</dbReference>
<comment type="caution">
    <text evidence="2">The sequence shown here is derived from an EMBL/GenBank/DDBJ whole genome shotgun (WGS) entry which is preliminary data.</text>
</comment>
<evidence type="ECO:0000259" key="1">
    <source>
        <dbReference type="PROSITE" id="PS50969"/>
    </source>
</evidence>
<evidence type="ECO:0000313" key="2">
    <source>
        <dbReference type="EMBL" id="CAI2372114.1"/>
    </source>
</evidence>
<reference evidence="2" key="1">
    <citation type="submission" date="2023-07" db="EMBL/GenBank/DDBJ databases">
        <authorList>
            <consortium name="AG Swart"/>
            <person name="Singh M."/>
            <person name="Singh A."/>
            <person name="Seah K."/>
            <person name="Emmerich C."/>
        </authorList>
    </citation>
    <scope>NUCLEOTIDE SEQUENCE</scope>
    <source>
        <strain evidence="2">DP1</strain>
    </source>
</reference>
<dbReference type="AlphaFoldDB" id="A0AAD1XDC4"/>
<organism evidence="2 3">
    <name type="scientific">Euplotes crassus</name>
    <dbReference type="NCBI Taxonomy" id="5936"/>
    <lineage>
        <taxon>Eukaryota</taxon>
        <taxon>Sar</taxon>
        <taxon>Alveolata</taxon>
        <taxon>Ciliophora</taxon>
        <taxon>Intramacronucleata</taxon>
        <taxon>Spirotrichea</taxon>
        <taxon>Hypotrichia</taxon>
        <taxon>Euplotida</taxon>
        <taxon>Euplotidae</taxon>
        <taxon>Moneuplotes</taxon>
    </lineage>
</organism>
<dbReference type="InterPro" id="IPR023214">
    <property type="entry name" value="HAD_sf"/>
</dbReference>
<sequence length="334" mass="39993">MYLNQTIISPSELKRNKQKRYLEETDYKWAGIDGFDIEVNLDDYPPKGTTDDETNLTNSVNFEDIQEDDQNNDDYDFYTQRRDYWLEDKIDNDISTHIYFLTVMSKLKEQEKEYKDRYLCDPENEFIYGMKEQKKMTLVLDLDETLICAKQTPLEWYDHIVEVENSNSDKQKYYVSFRPYLFEFLEKMSKIYEIVIWTAANRQYGEQMLNLIDPTRDFISYSLFRGSCLNFQNCFIKDLSYLNRPLSHTLILDNSFISFSGNLSNAMPILDYCGDKHDVELKYVAKDLEDIYNKVANSLNPMNHDVRKVLRKMYLLEQRVREFVFLNPRKVIFQ</sequence>
<dbReference type="NCBIfam" id="TIGR02251">
    <property type="entry name" value="HIF-SF_euk"/>
    <property type="match status" value="1"/>
</dbReference>
<feature type="domain" description="FCP1 homology" evidence="1">
    <location>
        <begin position="131"/>
        <end position="291"/>
    </location>
</feature>
<keyword evidence="3" id="KW-1185">Reference proteome</keyword>
<dbReference type="Gene3D" id="3.40.50.1000">
    <property type="entry name" value="HAD superfamily/HAD-like"/>
    <property type="match status" value="1"/>
</dbReference>
<dbReference type="CDD" id="cd07521">
    <property type="entry name" value="HAD_FCP1-like"/>
    <property type="match status" value="1"/>
</dbReference>
<gene>
    <name evidence="2" type="ORF">ECRASSUSDP1_LOCUS13442</name>
</gene>
<dbReference type="InterPro" id="IPR036412">
    <property type="entry name" value="HAD-like_sf"/>
</dbReference>
<dbReference type="PROSITE" id="PS50969">
    <property type="entry name" value="FCP1"/>
    <property type="match status" value="1"/>
</dbReference>
<accession>A0AAD1XDC4</accession>
<proteinExistence type="predicted"/>
<name>A0AAD1XDC4_EUPCR</name>
<dbReference type="EMBL" id="CAMPGE010013376">
    <property type="protein sequence ID" value="CAI2372114.1"/>
    <property type="molecule type" value="Genomic_DNA"/>
</dbReference>